<keyword evidence="8" id="KW-1185">Reference proteome</keyword>
<dbReference type="Pfam" id="PF03788">
    <property type="entry name" value="LrgA"/>
    <property type="match status" value="1"/>
</dbReference>
<evidence type="ECO:0000256" key="2">
    <source>
        <dbReference type="ARBA" id="ARBA00022475"/>
    </source>
</evidence>
<protein>
    <submittedName>
        <fullName evidence="7">CidA/LrgA family protein</fullName>
    </submittedName>
</protein>
<dbReference type="GO" id="GO:0005886">
    <property type="term" value="C:plasma membrane"/>
    <property type="evidence" value="ECO:0007669"/>
    <property type="project" value="UniProtKB-SubCell"/>
</dbReference>
<dbReference type="Proteomes" id="UP000279994">
    <property type="component" value="Unassembled WGS sequence"/>
</dbReference>
<dbReference type="PANTHER" id="PTHR33931:SF2">
    <property type="entry name" value="HOLIN-LIKE PROTEIN CIDA"/>
    <property type="match status" value="1"/>
</dbReference>
<accession>A0A3N0GXB8</accession>
<feature type="transmembrane region" description="Helical" evidence="6">
    <location>
        <begin position="89"/>
        <end position="113"/>
    </location>
</feature>
<sequence>MLKGVLVLLSCQLVGEVVVRLLGLEVPGPVLGMLVFLLVLRIRRPRPSSALVRGPALLLRHLQLLFVPAGVGIVAYLDTLRHDALPLAAGLWLSWLLGLAATGVVVGGLTRLLGRSAR</sequence>
<comment type="subcellular location">
    <subcellularLocation>
        <location evidence="1">Cell membrane</location>
        <topology evidence="1">Multi-pass membrane protein</topology>
    </subcellularLocation>
</comment>
<dbReference type="PANTHER" id="PTHR33931">
    <property type="entry name" value="HOLIN-LIKE PROTEIN CIDA-RELATED"/>
    <property type="match status" value="1"/>
</dbReference>
<dbReference type="OrthoDB" id="3176438at2"/>
<dbReference type="AlphaFoldDB" id="A0A3N0GXB8"/>
<dbReference type="InterPro" id="IPR005538">
    <property type="entry name" value="LrgA/CidA"/>
</dbReference>
<evidence type="ECO:0000256" key="5">
    <source>
        <dbReference type="ARBA" id="ARBA00023136"/>
    </source>
</evidence>
<evidence type="ECO:0000313" key="7">
    <source>
        <dbReference type="EMBL" id="RNM16788.1"/>
    </source>
</evidence>
<keyword evidence="3 6" id="KW-0812">Transmembrane</keyword>
<gene>
    <name evidence="7" type="ORF">EFL26_03275</name>
</gene>
<reference evidence="7 8" key="1">
    <citation type="submission" date="2018-11" db="EMBL/GenBank/DDBJ databases">
        <authorList>
            <person name="Li F."/>
        </authorList>
    </citation>
    <scope>NUCLEOTIDE SEQUENCE [LARGE SCALE GENOMIC DNA]</scope>
    <source>
        <strain evidence="7 8">Gsoil 818</strain>
    </source>
</reference>
<name>A0A3N0GXB8_9ACTN</name>
<feature type="transmembrane region" description="Helical" evidence="6">
    <location>
        <begin position="25"/>
        <end position="42"/>
    </location>
</feature>
<keyword evidence="4 6" id="KW-1133">Transmembrane helix</keyword>
<feature type="transmembrane region" description="Helical" evidence="6">
    <location>
        <begin position="54"/>
        <end position="77"/>
    </location>
</feature>
<proteinExistence type="predicted"/>
<keyword evidence="2" id="KW-1003">Cell membrane</keyword>
<evidence type="ECO:0000256" key="3">
    <source>
        <dbReference type="ARBA" id="ARBA00022692"/>
    </source>
</evidence>
<evidence type="ECO:0000256" key="6">
    <source>
        <dbReference type="SAM" id="Phobius"/>
    </source>
</evidence>
<keyword evidence="5 6" id="KW-0472">Membrane</keyword>
<dbReference type="EMBL" id="RJSF01000007">
    <property type="protein sequence ID" value="RNM16788.1"/>
    <property type="molecule type" value="Genomic_DNA"/>
</dbReference>
<evidence type="ECO:0000313" key="8">
    <source>
        <dbReference type="Proteomes" id="UP000279994"/>
    </source>
</evidence>
<comment type="caution">
    <text evidence="7">The sequence shown here is derived from an EMBL/GenBank/DDBJ whole genome shotgun (WGS) entry which is preliminary data.</text>
</comment>
<organism evidence="7 8">
    <name type="scientific">Nocardioides pocheonensis</name>
    <dbReference type="NCBI Taxonomy" id="661485"/>
    <lineage>
        <taxon>Bacteria</taxon>
        <taxon>Bacillati</taxon>
        <taxon>Actinomycetota</taxon>
        <taxon>Actinomycetes</taxon>
        <taxon>Propionibacteriales</taxon>
        <taxon>Nocardioidaceae</taxon>
        <taxon>Nocardioides</taxon>
    </lineage>
</organism>
<evidence type="ECO:0000256" key="1">
    <source>
        <dbReference type="ARBA" id="ARBA00004651"/>
    </source>
</evidence>
<evidence type="ECO:0000256" key="4">
    <source>
        <dbReference type="ARBA" id="ARBA00022989"/>
    </source>
</evidence>